<dbReference type="InterPro" id="IPR016747">
    <property type="entry name" value="Phosphotransbutyrylase"/>
</dbReference>
<proteinExistence type="predicted"/>
<dbReference type="PANTHER" id="PTHR28008">
    <property type="entry name" value="DOMAIN PROTEIN, PUTATIVE (AFU_ORTHOLOGUE AFUA_3G10980)-RELATED"/>
    <property type="match status" value="1"/>
</dbReference>
<keyword evidence="2" id="KW-0732">Signal</keyword>
<feature type="transmembrane region" description="Helical" evidence="1">
    <location>
        <begin position="60"/>
        <end position="80"/>
    </location>
</feature>
<gene>
    <name evidence="4" type="ORF">SAMN04515677_102263</name>
</gene>
<keyword evidence="1" id="KW-1133">Transmembrane helix</keyword>
<feature type="domain" description="VanZ-like" evidence="3">
    <location>
        <begin position="8"/>
        <end position="137"/>
    </location>
</feature>
<dbReference type="EMBL" id="FNGW01000002">
    <property type="protein sequence ID" value="SDL52969.1"/>
    <property type="molecule type" value="Genomic_DNA"/>
</dbReference>
<name>A0A1G9KTL9_9FIRM</name>
<dbReference type="NCBIfam" id="NF037970">
    <property type="entry name" value="vanZ_1"/>
    <property type="match status" value="1"/>
</dbReference>
<keyword evidence="1" id="KW-0472">Membrane</keyword>
<evidence type="ECO:0000259" key="3">
    <source>
        <dbReference type="Pfam" id="PF04892"/>
    </source>
</evidence>
<dbReference type="PANTHER" id="PTHR28008:SF1">
    <property type="entry name" value="DOMAIN PROTEIN, PUTATIVE (AFU_ORTHOLOGUE AFUA_3G10980)-RELATED"/>
    <property type="match status" value="1"/>
</dbReference>
<evidence type="ECO:0000256" key="1">
    <source>
        <dbReference type="SAM" id="Phobius"/>
    </source>
</evidence>
<evidence type="ECO:0000313" key="4">
    <source>
        <dbReference type="EMBL" id="SDL52969.1"/>
    </source>
</evidence>
<feature type="signal peptide" evidence="2">
    <location>
        <begin position="1"/>
        <end position="22"/>
    </location>
</feature>
<feature type="chain" id="PRO_5038554946" evidence="2">
    <location>
        <begin position="23"/>
        <end position="179"/>
    </location>
</feature>
<feature type="transmembrane region" description="Helical" evidence="1">
    <location>
        <begin position="87"/>
        <end position="103"/>
    </location>
</feature>
<sequence>MKKKIYPILIVLWMCFIFYMSAQPATVSSAQSGGFISFLSPIPFVGDIVSYLMDIKIGEFIIRKSAHMFLFFVLAILIYLYKYNKVNILKTCAIAFLLTFLYACTDEFHQLFVLGRSGEIRDVMVDSTGAFIGVLVAGCISKLIIFSNKKKKDDTELKKESVDNHNELIKNNDISDSKI</sequence>
<dbReference type="Pfam" id="PF04892">
    <property type="entry name" value="VanZ"/>
    <property type="match status" value="1"/>
</dbReference>
<keyword evidence="5" id="KW-1185">Reference proteome</keyword>
<dbReference type="Proteomes" id="UP000199068">
    <property type="component" value="Unassembled WGS sequence"/>
</dbReference>
<accession>A0A1G9KTL9</accession>
<dbReference type="PIRSF" id="PIRSF019083">
    <property type="entry name" value="UCP019083_VanZ"/>
    <property type="match status" value="1"/>
</dbReference>
<dbReference type="InterPro" id="IPR006976">
    <property type="entry name" value="VanZ-like"/>
</dbReference>
<dbReference type="AlphaFoldDB" id="A0A1G9KTL9"/>
<dbReference type="STRING" id="1121325.SAMN04515677_102263"/>
<protein>
    <submittedName>
        <fullName evidence="4">VanZ like family protein</fullName>
    </submittedName>
</protein>
<dbReference type="RefSeq" id="WP_170139156.1">
    <property type="nucleotide sequence ID" value="NZ_FNGW01000002.1"/>
</dbReference>
<evidence type="ECO:0000256" key="2">
    <source>
        <dbReference type="SAM" id="SignalP"/>
    </source>
</evidence>
<evidence type="ECO:0000313" key="5">
    <source>
        <dbReference type="Proteomes" id="UP000199068"/>
    </source>
</evidence>
<organism evidence="4 5">
    <name type="scientific">Romboutsia lituseburensis DSM 797</name>
    <dbReference type="NCBI Taxonomy" id="1121325"/>
    <lineage>
        <taxon>Bacteria</taxon>
        <taxon>Bacillati</taxon>
        <taxon>Bacillota</taxon>
        <taxon>Clostridia</taxon>
        <taxon>Peptostreptococcales</taxon>
        <taxon>Peptostreptococcaceae</taxon>
        <taxon>Romboutsia</taxon>
    </lineage>
</organism>
<keyword evidence="1" id="KW-0812">Transmembrane</keyword>
<feature type="transmembrane region" description="Helical" evidence="1">
    <location>
        <begin position="123"/>
        <end position="145"/>
    </location>
</feature>
<reference evidence="4 5" key="1">
    <citation type="submission" date="2016-10" db="EMBL/GenBank/DDBJ databases">
        <authorList>
            <person name="de Groot N.N."/>
        </authorList>
    </citation>
    <scope>NUCLEOTIDE SEQUENCE [LARGE SCALE GENOMIC DNA]</scope>
    <source>
        <strain evidence="4 5">DSM 797</strain>
    </source>
</reference>